<dbReference type="SMART" id="SM00267">
    <property type="entry name" value="GGDEF"/>
    <property type="match status" value="1"/>
</dbReference>
<feature type="transmembrane region" description="Helical" evidence="1">
    <location>
        <begin position="145"/>
        <end position="163"/>
    </location>
</feature>
<feature type="transmembrane region" description="Helical" evidence="1">
    <location>
        <begin position="170"/>
        <end position="189"/>
    </location>
</feature>
<evidence type="ECO:0000259" key="2">
    <source>
        <dbReference type="PROSITE" id="PS50887"/>
    </source>
</evidence>
<dbReference type="CDD" id="cd01949">
    <property type="entry name" value="GGDEF"/>
    <property type="match status" value="1"/>
</dbReference>
<feature type="transmembrane region" description="Helical" evidence="1">
    <location>
        <begin position="12"/>
        <end position="36"/>
    </location>
</feature>
<feature type="transmembrane region" description="Helical" evidence="1">
    <location>
        <begin position="105"/>
        <end position="125"/>
    </location>
</feature>
<comment type="caution">
    <text evidence="3">The sequence shown here is derived from an EMBL/GenBank/DDBJ whole genome shotgun (WGS) entry which is preliminary data.</text>
</comment>
<evidence type="ECO:0000313" key="4">
    <source>
        <dbReference type="Proteomes" id="UP000658690"/>
    </source>
</evidence>
<dbReference type="Gene3D" id="3.30.70.270">
    <property type="match status" value="1"/>
</dbReference>
<dbReference type="InterPro" id="IPR043128">
    <property type="entry name" value="Rev_trsase/Diguanyl_cyclase"/>
</dbReference>
<dbReference type="InterPro" id="IPR050469">
    <property type="entry name" value="Diguanylate_Cyclase"/>
</dbReference>
<evidence type="ECO:0000256" key="1">
    <source>
        <dbReference type="SAM" id="Phobius"/>
    </source>
</evidence>
<dbReference type="Proteomes" id="UP000658690">
    <property type="component" value="Unassembled WGS sequence"/>
</dbReference>
<dbReference type="SUPFAM" id="SSF55073">
    <property type="entry name" value="Nucleotide cyclase"/>
    <property type="match status" value="1"/>
</dbReference>
<name>A0ABX1Z624_9BACL</name>
<dbReference type="InterPro" id="IPR000160">
    <property type="entry name" value="GGDEF_dom"/>
</dbReference>
<gene>
    <name evidence="3" type="ORF">GC102_24225</name>
</gene>
<dbReference type="PANTHER" id="PTHR45138">
    <property type="entry name" value="REGULATORY COMPONENTS OF SENSORY TRANSDUCTION SYSTEM"/>
    <property type="match status" value="1"/>
</dbReference>
<reference evidence="3 4" key="1">
    <citation type="submission" date="2019-10" db="EMBL/GenBank/DDBJ databases">
        <title>Description of Paenibacillus choica sp. nov.</title>
        <authorList>
            <person name="Carlier A."/>
            <person name="Qi S."/>
        </authorList>
    </citation>
    <scope>NUCLEOTIDE SEQUENCE [LARGE SCALE GENOMIC DNA]</scope>
    <source>
        <strain evidence="3 4">LMG 31460</strain>
    </source>
</reference>
<keyword evidence="4" id="KW-1185">Reference proteome</keyword>
<feature type="transmembrane region" description="Helical" evidence="1">
    <location>
        <begin position="195"/>
        <end position="216"/>
    </location>
</feature>
<accession>A0ABX1Z624</accession>
<sequence length="379" mass="43548">MNVVDLLFGDLASLLSNAIIVVIVALMFVISLRLFLDRRKKGYMSMTISLVIVGIHYLLQLYLTLSGIDTSLTAYMLLMLKIISFILINMGIYQLYNRTNRKQYIFFYGLMIMGIVVSILHFSVPNMYNGTHEQVRLLQDIGLELYVFVLIFLCFYTIPPYIGQQVKYQMALTVYFFIQSVHLVNAYMYGNVQPLLSIAANVLPIIYYFLLFMLLFERVVELMQAIYNSSITDGLTRLYNRKFFYNRVAQYVGRHLPVYILFSDIDNFKKLNDTQGHQMGDDVLKQVALIMKEEAEECGIAGRYGGEEMVVMVTDPSVKMDAFAERVRSRIEKETIVTASIGYSKYKNGLSAEELIKQADEAMYRAKTSGKNKVVKYAQ</sequence>
<feature type="domain" description="GGDEF" evidence="2">
    <location>
        <begin position="256"/>
        <end position="379"/>
    </location>
</feature>
<dbReference type="NCBIfam" id="TIGR00254">
    <property type="entry name" value="GGDEF"/>
    <property type="match status" value="1"/>
</dbReference>
<keyword evidence="1" id="KW-1133">Transmembrane helix</keyword>
<evidence type="ECO:0000313" key="3">
    <source>
        <dbReference type="EMBL" id="NOU88832.1"/>
    </source>
</evidence>
<dbReference type="RefSeq" id="WP_171691803.1">
    <property type="nucleotide sequence ID" value="NZ_WHOC01000133.1"/>
</dbReference>
<dbReference type="Pfam" id="PF00990">
    <property type="entry name" value="GGDEF"/>
    <property type="match status" value="1"/>
</dbReference>
<keyword evidence="1" id="KW-0812">Transmembrane</keyword>
<dbReference type="PROSITE" id="PS50887">
    <property type="entry name" value="GGDEF"/>
    <property type="match status" value="1"/>
</dbReference>
<dbReference type="PANTHER" id="PTHR45138:SF9">
    <property type="entry name" value="DIGUANYLATE CYCLASE DGCM-RELATED"/>
    <property type="match status" value="1"/>
</dbReference>
<protein>
    <submittedName>
        <fullName evidence="3">Diguanylate cyclase</fullName>
    </submittedName>
</protein>
<dbReference type="EMBL" id="WHOC01000133">
    <property type="protein sequence ID" value="NOU88832.1"/>
    <property type="molecule type" value="Genomic_DNA"/>
</dbReference>
<dbReference type="InterPro" id="IPR029787">
    <property type="entry name" value="Nucleotide_cyclase"/>
</dbReference>
<feature type="transmembrane region" description="Helical" evidence="1">
    <location>
        <begin position="74"/>
        <end position="93"/>
    </location>
</feature>
<feature type="transmembrane region" description="Helical" evidence="1">
    <location>
        <begin position="48"/>
        <end position="68"/>
    </location>
</feature>
<keyword evidence="1" id="KW-0472">Membrane</keyword>
<organism evidence="3 4">
    <name type="scientific">Paenibacillus germinis</name>
    <dbReference type="NCBI Taxonomy" id="2654979"/>
    <lineage>
        <taxon>Bacteria</taxon>
        <taxon>Bacillati</taxon>
        <taxon>Bacillota</taxon>
        <taxon>Bacilli</taxon>
        <taxon>Bacillales</taxon>
        <taxon>Paenibacillaceae</taxon>
        <taxon>Paenibacillus</taxon>
    </lineage>
</organism>
<proteinExistence type="predicted"/>